<name>A0A921MRB1_9BACT</name>
<dbReference type="EMBL" id="DYUD01000013">
    <property type="protein sequence ID" value="HJG88624.1"/>
    <property type="molecule type" value="Genomic_DNA"/>
</dbReference>
<evidence type="ECO:0000313" key="1">
    <source>
        <dbReference type="EMBL" id="HJG88624.1"/>
    </source>
</evidence>
<organism evidence="1 2">
    <name type="scientific">Barnesiella viscericola</name>
    <dbReference type="NCBI Taxonomy" id="397865"/>
    <lineage>
        <taxon>Bacteria</taxon>
        <taxon>Pseudomonadati</taxon>
        <taxon>Bacteroidota</taxon>
        <taxon>Bacteroidia</taxon>
        <taxon>Bacteroidales</taxon>
        <taxon>Barnesiellaceae</taxon>
        <taxon>Barnesiella</taxon>
    </lineage>
</organism>
<dbReference type="InterPro" id="IPR056298">
    <property type="entry name" value="AlkZ-rel"/>
</dbReference>
<evidence type="ECO:0000313" key="2">
    <source>
        <dbReference type="Proteomes" id="UP000757103"/>
    </source>
</evidence>
<dbReference type="AlphaFoldDB" id="A0A921MRB1"/>
<sequence>MKKEPLHSCSQLIDYINRVGFLPLLPLGIDGWSAEEMVDTDCRYHPLPEGGWEWPLWAWKGEILQESGCAYGKFFNGKAAFIAREWWPDFCNYRRSRYPRPAEGSIEEAILTTLRSRGSLITRELRAACGFTGPKMRSRFDAYLTRLEMGGYLVTEDFVYPHDRHGREYGWGWSLLTTPEALLGREACQPHRSPEESRARLLHHLAKILPDKPVRLYESLLR</sequence>
<gene>
    <name evidence="1" type="ORF">K8U91_03995</name>
</gene>
<dbReference type="RefSeq" id="WP_273305675.1">
    <property type="nucleotide sequence ID" value="NZ_DYUD01000013.1"/>
</dbReference>
<reference evidence="1" key="1">
    <citation type="journal article" date="2021" name="PeerJ">
        <title>Extensive microbial diversity within the chicken gut microbiome revealed by metagenomics and culture.</title>
        <authorList>
            <person name="Gilroy R."/>
            <person name="Ravi A."/>
            <person name="Getino M."/>
            <person name="Pursley I."/>
            <person name="Horton D.L."/>
            <person name="Alikhan N.F."/>
            <person name="Baker D."/>
            <person name="Gharbi K."/>
            <person name="Hall N."/>
            <person name="Watson M."/>
            <person name="Adriaenssens E.M."/>
            <person name="Foster-Nyarko E."/>
            <person name="Jarju S."/>
            <person name="Secka A."/>
            <person name="Antonio M."/>
            <person name="Oren A."/>
            <person name="Chaudhuri R.R."/>
            <person name="La Ragione R."/>
            <person name="Hildebrand F."/>
            <person name="Pallen M.J."/>
        </authorList>
    </citation>
    <scope>NUCLEOTIDE SEQUENCE</scope>
    <source>
        <strain evidence="1">CHK121-7720</strain>
    </source>
</reference>
<reference evidence="1" key="2">
    <citation type="submission" date="2021-09" db="EMBL/GenBank/DDBJ databases">
        <authorList>
            <person name="Gilroy R."/>
        </authorList>
    </citation>
    <scope>NUCLEOTIDE SEQUENCE</scope>
    <source>
        <strain evidence="1">CHK121-7720</strain>
    </source>
</reference>
<dbReference type="Pfam" id="PF24741">
    <property type="entry name" value="AlkZ-rel"/>
    <property type="match status" value="1"/>
</dbReference>
<proteinExistence type="predicted"/>
<dbReference type="Proteomes" id="UP000757103">
    <property type="component" value="Unassembled WGS sequence"/>
</dbReference>
<accession>A0A921MRB1</accession>
<protein>
    <submittedName>
        <fullName evidence="1">Uncharacterized protein</fullName>
    </submittedName>
</protein>
<comment type="caution">
    <text evidence="1">The sequence shown here is derived from an EMBL/GenBank/DDBJ whole genome shotgun (WGS) entry which is preliminary data.</text>
</comment>